<name>A0A0A9C6Q9_ARUDO</name>
<proteinExistence type="predicted"/>
<dbReference type="EMBL" id="GBRH01226639">
    <property type="protein sequence ID" value="JAD71256.1"/>
    <property type="molecule type" value="Transcribed_RNA"/>
</dbReference>
<reference evidence="1" key="1">
    <citation type="submission" date="2014-09" db="EMBL/GenBank/DDBJ databases">
        <authorList>
            <person name="Magalhaes I.L.F."/>
            <person name="Oliveira U."/>
            <person name="Santos F.R."/>
            <person name="Vidigal T.H.D.A."/>
            <person name="Brescovit A.D."/>
            <person name="Santos A.J."/>
        </authorList>
    </citation>
    <scope>NUCLEOTIDE SEQUENCE</scope>
    <source>
        <tissue evidence="1">Shoot tissue taken approximately 20 cm above the soil surface</tissue>
    </source>
</reference>
<evidence type="ECO:0000313" key="1">
    <source>
        <dbReference type="EMBL" id="JAD71256.1"/>
    </source>
</evidence>
<dbReference type="AlphaFoldDB" id="A0A0A9C6Q9"/>
<protein>
    <submittedName>
        <fullName evidence="1">Uncharacterized protein</fullName>
    </submittedName>
</protein>
<sequence>MIRGCTAIITRAKCQAITRPMMQAMDTAETVWITKDNRSPMSDRTFNTNNTNIMSGQVLLLSIYS</sequence>
<organism evidence="1">
    <name type="scientific">Arundo donax</name>
    <name type="common">Giant reed</name>
    <name type="synonym">Donax arundinaceus</name>
    <dbReference type="NCBI Taxonomy" id="35708"/>
    <lineage>
        <taxon>Eukaryota</taxon>
        <taxon>Viridiplantae</taxon>
        <taxon>Streptophyta</taxon>
        <taxon>Embryophyta</taxon>
        <taxon>Tracheophyta</taxon>
        <taxon>Spermatophyta</taxon>
        <taxon>Magnoliopsida</taxon>
        <taxon>Liliopsida</taxon>
        <taxon>Poales</taxon>
        <taxon>Poaceae</taxon>
        <taxon>PACMAD clade</taxon>
        <taxon>Arundinoideae</taxon>
        <taxon>Arundineae</taxon>
        <taxon>Arundo</taxon>
    </lineage>
</organism>
<reference evidence="1" key="2">
    <citation type="journal article" date="2015" name="Data Brief">
        <title>Shoot transcriptome of the giant reed, Arundo donax.</title>
        <authorList>
            <person name="Barrero R.A."/>
            <person name="Guerrero F.D."/>
            <person name="Moolhuijzen P."/>
            <person name="Goolsby J.A."/>
            <person name="Tidwell J."/>
            <person name="Bellgard S.E."/>
            <person name="Bellgard M.I."/>
        </authorList>
    </citation>
    <scope>NUCLEOTIDE SEQUENCE</scope>
    <source>
        <tissue evidence="1">Shoot tissue taken approximately 20 cm above the soil surface</tissue>
    </source>
</reference>
<accession>A0A0A9C6Q9</accession>